<organism evidence="1">
    <name type="scientific">freshwater metagenome</name>
    <dbReference type="NCBI Taxonomy" id="449393"/>
    <lineage>
        <taxon>unclassified sequences</taxon>
        <taxon>metagenomes</taxon>
        <taxon>ecological metagenomes</taxon>
    </lineage>
</organism>
<gene>
    <name evidence="1" type="ORF">UFOPK2329_00753</name>
    <name evidence="2" type="ORF">UFOPK3166_00152</name>
    <name evidence="3" type="ORF">UFOPK4035_00539</name>
    <name evidence="4" type="ORF">UFOPK4087_00447</name>
</gene>
<dbReference type="EMBL" id="CAFBPH010000069">
    <property type="protein sequence ID" value="CAB5011091.1"/>
    <property type="molecule type" value="Genomic_DNA"/>
</dbReference>
<dbReference type="EMBL" id="CAFABD010000011">
    <property type="protein sequence ID" value="CAB4817437.1"/>
    <property type="molecule type" value="Genomic_DNA"/>
</dbReference>
<evidence type="ECO:0000313" key="4">
    <source>
        <dbReference type="EMBL" id="CAB5011091.1"/>
    </source>
</evidence>
<evidence type="ECO:0000313" key="2">
    <source>
        <dbReference type="EMBL" id="CAB4817437.1"/>
    </source>
</evidence>
<dbReference type="InterPro" id="IPR006059">
    <property type="entry name" value="SBP"/>
</dbReference>
<evidence type="ECO:0000313" key="1">
    <source>
        <dbReference type="EMBL" id="CAB4675817.1"/>
    </source>
</evidence>
<evidence type="ECO:0000313" key="3">
    <source>
        <dbReference type="EMBL" id="CAB4996749.1"/>
    </source>
</evidence>
<dbReference type="AlphaFoldDB" id="A0A6J6MP18"/>
<reference evidence="1" key="1">
    <citation type="submission" date="2020-05" db="EMBL/GenBank/DDBJ databases">
        <authorList>
            <person name="Chiriac C."/>
            <person name="Salcher M."/>
            <person name="Ghai R."/>
            <person name="Kavagutti S V."/>
        </authorList>
    </citation>
    <scope>NUCLEOTIDE SEQUENCE</scope>
</reference>
<dbReference type="SUPFAM" id="SSF53850">
    <property type="entry name" value="Periplasmic binding protein-like II"/>
    <property type="match status" value="1"/>
</dbReference>
<dbReference type="EMBL" id="CAFBOX010000071">
    <property type="protein sequence ID" value="CAB4996749.1"/>
    <property type="molecule type" value="Genomic_DNA"/>
</dbReference>
<dbReference type="InterPro" id="IPR050490">
    <property type="entry name" value="Bact_solute-bd_prot1"/>
</dbReference>
<dbReference type="EMBL" id="CAEZWZ010000117">
    <property type="protein sequence ID" value="CAB4675817.1"/>
    <property type="molecule type" value="Genomic_DNA"/>
</dbReference>
<protein>
    <submittedName>
        <fullName evidence="1">Unannotated protein</fullName>
    </submittedName>
</protein>
<dbReference type="Gene3D" id="3.40.190.10">
    <property type="entry name" value="Periplasmic binding protein-like II"/>
    <property type="match status" value="1"/>
</dbReference>
<dbReference type="Pfam" id="PF01547">
    <property type="entry name" value="SBP_bac_1"/>
    <property type="match status" value="1"/>
</dbReference>
<dbReference type="PANTHER" id="PTHR43649">
    <property type="entry name" value="ARABINOSE-BINDING PROTEIN-RELATED"/>
    <property type="match status" value="1"/>
</dbReference>
<sequence>MIKSKKRIAAFSAIALGIILSTTGLSAVTQASAAPVKIKVWAWYPNFKEVVEIFNATHSDVQVEWTNAGAGGDEYTKLKTCIKAKKGCPDVAMIEFQTLPTFAILDPFVDMGKYGATNKDGRYAAWAWAQSTSGTKVNAIPVDGGPMAMLYRKDLFTKNNIKVPTTWAEYKEAAVAIKKVNPDQFIGTYGNDSGWATGLMWQGGCTPYKYNMTKSKANVGIKLNQASCKKVINFWGDLVTNKLADDKSFWATDTGKGYDTGKYWTWVAAGWTPGYLSGQLKDTIGDWAVAPTPQWTAGADVHGDWGGSSFTVMNQTKQPALATKVAMELYPTQNKITKGSAWDIGLNSAFLYPLVTKVESNPEFANYTYKIFGDAKVNPTYIHASQKLGPFEWTPFQDFVYATMADETTLAISGKTQWSAVLDTVQAKVVAYAKKQGFKVTA</sequence>
<accession>A0A6J6MP18</accession>
<proteinExistence type="predicted"/>
<dbReference type="PANTHER" id="PTHR43649:SF14">
    <property type="entry name" value="BLR3389 PROTEIN"/>
    <property type="match status" value="1"/>
</dbReference>
<name>A0A6J6MP18_9ZZZZ</name>